<dbReference type="RefSeq" id="WP_305992245.1">
    <property type="nucleotide sequence ID" value="NZ_JAVAMP010000005.1"/>
</dbReference>
<accession>A0ABT9J1P1</accession>
<dbReference type="Proteomes" id="UP001231941">
    <property type="component" value="Unassembled WGS sequence"/>
</dbReference>
<comment type="caution">
    <text evidence="1">The sequence shown here is derived from an EMBL/GenBank/DDBJ whole genome shotgun (WGS) entry which is preliminary data.</text>
</comment>
<dbReference type="EMBL" id="JAVAMP010000005">
    <property type="protein sequence ID" value="MDP5274935.1"/>
    <property type="molecule type" value="Genomic_DNA"/>
</dbReference>
<gene>
    <name evidence="1" type="ORF">Q5Y73_12520</name>
</gene>
<evidence type="ECO:0000313" key="2">
    <source>
        <dbReference type="Proteomes" id="UP001231941"/>
    </source>
</evidence>
<proteinExistence type="predicted"/>
<keyword evidence="2" id="KW-1185">Reference proteome</keyword>
<reference evidence="1 2" key="1">
    <citation type="submission" date="2023-08" db="EMBL/GenBank/DDBJ databases">
        <authorList>
            <person name="Park J.-S."/>
        </authorList>
    </citation>
    <scope>NUCLEOTIDE SEQUENCE [LARGE SCALE GENOMIC DNA]</scope>
    <source>
        <strain evidence="1 2">2205SS18-9</strain>
    </source>
</reference>
<organism evidence="1 2">
    <name type="scientific">Chengkuizengella axinellae</name>
    <dbReference type="NCBI Taxonomy" id="3064388"/>
    <lineage>
        <taxon>Bacteria</taxon>
        <taxon>Bacillati</taxon>
        <taxon>Bacillota</taxon>
        <taxon>Bacilli</taxon>
        <taxon>Bacillales</taxon>
        <taxon>Paenibacillaceae</taxon>
        <taxon>Chengkuizengella</taxon>
    </lineage>
</organism>
<protein>
    <recommendedName>
        <fullName evidence="3">TraB/GumN family protein</fullName>
    </recommendedName>
</protein>
<evidence type="ECO:0000313" key="1">
    <source>
        <dbReference type="EMBL" id="MDP5274935.1"/>
    </source>
</evidence>
<name>A0ABT9J1P1_9BACL</name>
<sequence>MTSIGLLGTLHNDEIRKEVNYSLSLMKDIILQFAPDIICGEIREQDWGQYIKDKSYTGYLGPDEYRRLIIPLCEQVNIQFSPIDFFDDNHVSLDHFTHYSKEEQRELSSILAERYKEMFKETKNDPIPFNSHQLNQLIADKQEWLRTVNLDVQEEIWDQRNKVMTDNIKKVVSENEGKKILVTVGAEHCYVFLKTFQDEGWKVEFPLRS</sequence>
<evidence type="ECO:0008006" key="3">
    <source>
        <dbReference type="Google" id="ProtNLM"/>
    </source>
</evidence>